<feature type="transmembrane region" description="Helical" evidence="1">
    <location>
        <begin position="39"/>
        <end position="58"/>
    </location>
</feature>
<accession>C6Q2W7</accession>
<name>C6Q2W7_9CLOT</name>
<evidence type="ECO:0000313" key="2">
    <source>
        <dbReference type="EMBL" id="EET84161.1"/>
    </source>
</evidence>
<sequence>MKIGVMVLKSTWTSSIFIAITIAFFNLIICFLLNPGFKYIMIVTLVDIIIVILMLNILDTSKKTTKTSLKEDNVHDEDKNLEKLFSCWQTLGFDIHQLLWLCKDSVDTLLKVVN</sequence>
<evidence type="ECO:0000313" key="3">
    <source>
        <dbReference type="Proteomes" id="UP000004198"/>
    </source>
</evidence>
<protein>
    <submittedName>
        <fullName evidence="2">Methyl-accepting chemotaxis protein</fullName>
    </submittedName>
</protein>
<dbReference type="Proteomes" id="UP000004198">
    <property type="component" value="Unassembled WGS sequence"/>
</dbReference>
<gene>
    <name evidence="2" type="ORF">CcarbDRAFT_5385</name>
</gene>
<keyword evidence="1" id="KW-0812">Transmembrane</keyword>
<reference evidence="2 3" key="1">
    <citation type="submission" date="2009-06" db="EMBL/GenBank/DDBJ databases">
        <title>The draft genome of Clostridium carboxidivorans P7.</title>
        <authorList>
            <consortium name="US DOE Joint Genome Institute (JGI-PGF)"/>
            <person name="Lucas S."/>
            <person name="Copeland A."/>
            <person name="Lapidus A."/>
            <person name="Glavina del Rio T."/>
            <person name="Tice H."/>
            <person name="Bruce D."/>
            <person name="Goodwin L."/>
            <person name="Pitluck S."/>
            <person name="Larimer F."/>
            <person name="Land M.L."/>
            <person name="Hauser L."/>
            <person name="Hemme C.L."/>
        </authorList>
    </citation>
    <scope>NUCLEOTIDE SEQUENCE [LARGE SCALE GENOMIC DNA]</scope>
    <source>
        <strain evidence="2 3">P7</strain>
    </source>
</reference>
<feature type="non-terminal residue" evidence="2">
    <location>
        <position position="114"/>
    </location>
</feature>
<keyword evidence="3" id="KW-1185">Reference proteome</keyword>
<comment type="caution">
    <text evidence="2">The sequence shown here is derived from an EMBL/GenBank/DDBJ whole genome shotgun (WGS) entry which is preliminary data.</text>
</comment>
<keyword evidence="1" id="KW-0472">Membrane</keyword>
<dbReference type="AlphaFoldDB" id="C6Q2W7"/>
<dbReference type="EMBL" id="ACVI01000209">
    <property type="protein sequence ID" value="EET84161.1"/>
    <property type="molecule type" value="Genomic_DNA"/>
</dbReference>
<organism evidence="2 3">
    <name type="scientific">Clostridium carboxidivorans P7</name>
    <dbReference type="NCBI Taxonomy" id="536227"/>
    <lineage>
        <taxon>Bacteria</taxon>
        <taxon>Bacillati</taxon>
        <taxon>Bacillota</taxon>
        <taxon>Clostridia</taxon>
        <taxon>Eubacteriales</taxon>
        <taxon>Clostridiaceae</taxon>
        <taxon>Clostridium</taxon>
    </lineage>
</organism>
<proteinExistence type="predicted"/>
<keyword evidence="1" id="KW-1133">Transmembrane helix</keyword>
<feature type="transmembrane region" description="Helical" evidence="1">
    <location>
        <begin position="12"/>
        <end position="33"/>
    </location>
</feature>
<evidence type="ECO:0000256" key="1">
    <source>
        <dbReference type="SAM" id="Phobius"/>
    </source>
</evidence>